<organism evidence="2 3">
    <name type="scientific">Roseovarius pacificus</name>
    <dbReference type="NCBI Taxonomy" id="337701"/>
    <lineage>
        <taxon>Bacteria</taxon>
        <taxon>Pseudomonadati</taxon>
        <taxon>Pseudomonadota</taxon>
        <taxon>Alphaproteobacteria</taxon>
        <taxon>Rhodobacterales</taxon>
        <taxon>Roseobacteraceae</taxon>
        <taxon>Roseovarius</taxon>
    </lineage>
</organism>
<keyword evidence="1" id="KW-0472">Membrane</keyword>
<feature type="transmembrane region" description="Helical" evidence="1">
    <location>
        <begin position="62"/>
        <end position="81"/>
    </location>
</feature>
<dbReference type="AlphaFoldDB" id="A0A1M7DSN0"/>
<protein>
    <recommendedName>
        <fullName evidence="4">Isopropylmalate isomerase large subunit</fullName>
    </recommendedName>
</protein>
<dbReference type="Proteomes" id="UP000183974">
    <property type="component" value="Unassembled WGS sequence"/>
</dbReference>
<dbReference type="EMBL" id="FRBR01000006">
    <property type="protein sequence ID" value="SHL82393.1"/>
    <property type="molecule type" value="Genomic_DNA"/>
</dbReference>
<keyword evidence="1" id="KW-1133">Transmembrane helix</keyword>
<sequence>MFIEIRDHGPGTACGNCSGSDGAADIDFEIVKESALITWPELRQIADCTFNRWHAGIGDPSLIGWLTVVAYALTCALAFSVRRKLPPHPAGQRFFWSCLVVLLAFLAINKQLDLQSLATASARCTAKVQGWYADRRNFQIMAILSFIAIACFAGLILLWVIRKAFWRNALALAGLTTVLTFVMVRAVGFHHMDALIKREISGLRLNWILELSGIALICANAVYHLLRSRRTRPR</sequence>
<feature type="transmembrane region" description="Helical" evidence="1">
    <location>
        <begin position="140"/>
        <end position="161"/>
    </location>
</feature>
<feature type="transmembrane region" description="Helical" evidence="1">
    <location>
        <begin position="93"/>
        <end position="109"/>
    </location>
</feature>
<feature type="transmembrane region" description="Helical" evidence="1">
    <location>
        <begin position="168"/>
        <end position="187"/>
    </location>
</feature>
<dbReference type="OrthoDB" id="428401at2"/>
<evidence type="ECO:0008006" key="4">
    <source>
        <dbReference type="Google" id="ProtNLM"/>
    </source>
</evidence>
<evidence type="ECO:0000313" key="2">
    <source>
        <dbReference type="EMBL" id="SHL82393.1"/>
    </source>
</evidence>
<reference evidence="2 3" key="1">
    <citation type="submission" date="2016-11" db="EMBL/GenBank/DDBJ databases">
        <authorList>
            <person name="Jaros S."/>
            <person name="Januszkiewicz K."/>
            <person name="Wedrychowicz H."/>
        </authorList>
    </citation>
    <scope>NUCLEOTIDE SEQUENCE [LARGE SCALE GENOMIC DNA]</scope>
    <source>
        <strain evidence="2 3">DSM 29589</strain>
    </source>
</reference>
<gene>
    <name evidence="2" type="ORF">SAMN05444398_10629</name>
</gene>
<dbReference type="RefSeq" id="WP_084729103.1">
    <property type="nucleotide sequence ID" value="NZ_BMLR01000006.1"/>
</dbReference>
<name>A0A1M7DSN0_9RHOB</name>
<feature type="transmembrane region" description="Helical" evidence="1">
    <location>
        <begin position="207"/>
        <end position="226"/>
    </location>
</feature>
<proteinExistence type="predicted"/>
<keyword evidence="1" id="KW-0812">Transmembrane</keyword>
<accession>A0A1M7DSN0</accession>
<evidence type="ECO:0000313" key="3">
    <source>
        <dbReference type="Proteomes" id="UP000183974"/>
    </source>
</evidence>
<keyword evidence="3" id="KW-1185">Reference proteome</keyword>
<evidence type="ECO:0000256" key="1">
    <source>
        <dbReference type="SAM" id="Phobius"/>
    </source>
</evidence>